<comment type="caution">
    <text evidence="2">The sequence shown here is derived from an EMBL/GenBank/DDBJ whole genome shotgun (WGS) entry which is preliminary data.</text>
</comment>
<proteinExistence type="predicted"/>
<name>A0A0F9AM13_9ZZZZ</name>
<sequence length="81" mass="9508">AYKNYGGRGIENKFKSLDDFRCYVTDFLGITEFEQIKGLQIDRIDNDGDYKPGNMRFVTAKVNSNNRRNSKRKRNVRTKKP</sequence>
<organism evidence="2">
    <name type="scientific">marine sediment metagenome</name>
    <dbReference type="NCBI Taxonomy" id="412755"/>
    <lineage>
        <taxon>unclassified sequences</taxon>
        <taxon>metagenomes</taxon>
        <taxon>ecological metagenomes</taxon>
    </lineage>
</organism>
<feature type="compositionally biased region" description="Basic residues" evidence="1">
    <location>
        <begin position="68"/>
        <end position="81"/>
    </location>
</feature>
<evidence type="ECO:0000313" key="2">
    <source>
        <dbReference type="EMBL" id="KKK99325.1"/>
    </source>
</evidence>
<feature type="non-terminal residue" evidence="2">
    <location>
        <position position="1"/>
    </location>
</feature>
<feature type="region of interest" description="Disordered" evidence="1">
    <location>
        <begin position="61"/>
        <end position="81"/>
    </location>
</feature>
<protein>
    <submittedName>
        <fullName evidence="2">Uncharacterized protein</fullName>
    </submittedName>
</protein>
<reference evidence="2" key="1">
    <citation type="journal article" date="2015" name="Nature">
        <title>Complex archaea that bridge the gap between prokaryotes and eukaryotes.</title>
        <authorList>
            <person name="Spang A."/>
            <person name="Saw J.H."/>
            <person name="Jorgensen S.L."/>
            <person name="Zaremba-Niedzwiedzka K."/>
            <person name="Martijn J."/>
            <person name="Lind A.E."/>
            <person name="van Eijk R."/>
            <person name="Schleper C."/>
            <person name="Guy L."/>
            <person name="Ettema T.J."/>
        </authorList>
    </citation>
    <scope>NUCLEOTIDE SEQUENCE</scope>
</reference>
<dbReference type="AlphaFoldDB" id="A0A0F9AM13"/>
<evidence type="ECO:0000256" key="1">
    <source>
        <dbReference type="SAM" id="MobiDB-lite"/>
    </source>
</evidence>
<gene>
    <name evidence="2" type="ORF">LCGC14_2633830</name>
</gene>
<accession>A0A0F9AM13</accession>
<dbReference type="EMBL" id="LAZR01045251">
    <property type="protein sequence ID" value="KKK99325.1"/>
    <property type="molecule type" value="Genomic_DNA"/>
</dbReference>